<comment type="caution">
    <text evidence="1">The sequence shown here is derived from an EMBL/GenBank/DDBJ whole genome shotgun (WGS) entry which is preliminary data.</text>
</comment>
<dbReference type="Proteomes" id="UP001500880">
    <property type="component" value="Unassembled WGS sequence"/>
</dbReference>
<dbReference type="InterPro" id="IPR006379">
    <property type="entry name" value="HAD-SF_hydro_IIB"/>
</dbReference>
<dbReference type="NCBIfam" id="TIGR01484">
    <property type="entry name" value="HAD-SF-IIB"/>
    <property type="match status" value="1"/>
</dbReference>
<dbReference type="SUPFAM" id="SSF56784">
    <property type="entry name" value="HAD-like"/>
    <property type="match status" value="1"/>
</dbReference>
<dbReference type="CDD" id="cd07517">
    <property type="entry name" value="HAD_HPP"/>
    <property type="match status" value="1"/>
</dbReference>
<gene>
    <name evidence="1" type="ORF">GCM10008986_30490</name>
</gene>
<accession>A0ABP3LHN1</accession>
<evidence type="ECO:0000313" key="1">
    <source>
        <dbReference type="EMBL" id="GAA0501009.1"/>
    </source>
</evidence>
<proteinExistence type="predicted"/>
<keyword evidence="2" id="KW-1185">Reference proteome</keyword>
<dbReference type="InterPro" id="IPR036412">
    <property type="entry name" value="HAD-like_sf"/>
</dbReference>
<dbReference type="SFLD" id="SFLDG01144">
    <property type="entry name" value="C2.B.4:_PGP_Like"/>
    <property type="match status" value="1"/>
</dbReference>
<name>A0ABP3LHN1_9BACI</name>
<dbReference type="SFLD" id="SFLDS00003">
    <property type="entry name" value="Haloacid_Dehalogenase"/>
    <property type="match status" value="1"/>
</dbReference>
<sequence>MTKQSIVFFDIDGTLLDHDKELPKSAKQAVSDLKAQGHIAAIATGRAPFMFEPLRKELGIDTYVSYNGQYAVSQDEVIFTNPINKTSIEELTKMAVENDHPLVYMNESMMKSNIEYHPHVDQSLKSLKFSHPEYDPDFFKDRHLYQSLLFCTAGEEKPYEEAFDDLTFIRWHEFSMDIIPRGGSKANGIQKMIQHLGIPLENVYAFGDGLNDIEMLKAVPNSIAMGNGLSEVKEAAKLVTKPVDEDGILHGLKKVELIK</sequence>
<dbReference type="NCBIfam" id="TIGR00099">
    <property type="entry name" value="Cof-subfamily"/>
    <property type="match status" value="1"/>
</dbReference>
<dbReference type="Gene3D" id="3.30.1240.10">
    <property type="match status" value="1"/>
</dbReference>
<dbReference type="InterPro" id="IPR023214">
    <property type="entry name" value="HAD_sf"/>
</dbReference>
<dbReference type="PANTHER" id="PTHR10000">
    <property type="entry name" value="PHOSPHOSERINE PHOSPHATASE"/>
    <property type="match status" value="1"/>
</dbReference>
<organism evidence="1 2">
    <name type="scientific">Salinibacillus aidingensis</name>
    <dbReference type="NCBI Taxonomy" id="237684"/>
    <lineage>
        <taxon>Bacteria</taxon>
        <taxon>Bacillati</taxon>
        <taxon>Bacillota</taxon>
        <taxon>Bacilli</taxon>
        <taxon>Bacillales</taxon>
        <taxon>Bacillaceae</taxon>
        <taxon>Salinibacillus</taxon>
    </lineage>
</organism>
<keyword evidence="1" id="KW-0378">Hydrolase</keyword>
<dbReference type="PROSITE" id="PS01229">
    <property type="entry name" value="COF_2"/>
    <property type="match status" value="1"/>
</dbReference>
<dbReference type="InterPro" id="IPR000150">
    <property type="entry name" value="Cof"/>
</dbReference>
<dbReference type="EMBL" id="BAAADO010000007">
    <property type="protein sequence ID" value="GAA0501009.1"/>
    <property type="molecule type" value="Genomic_DNA"/>
</dbReference>
<evidence type="ECO:0000313" key="2">
    <source>
        <dbReference type="Proteomes" id="UP001500880"/>
    </source>
</evidence>
<dbReference type="GO" id="GO:0016787">
    <property type="term" value="F:hydrolase activity"/>
    <property type="evidence" value="ECO:0007669"/>
    <property type="project" value="UniProtKB-KW"/>
</dbReference>
<reference evidence="2" key="1">
    <citation type="journal article" date="2019" name="Int. J. Syst. Evol. Microbiol.">
        <title>The Global Catalogue of Microorganisms (GCM) 10K type strain sequencing project: providing services to taxonomists for standard genome sequencing and annotation.</title>
        <authorList>
            <consortium name="The Broad Institute Genomics Platform"/>
            <consortium name="The Broad Institute Genome Sequencing Center for Infectious Disease"/>
            <person name="Wu L."/>
            <person name="Ma J."/>
        </authorList>
    </citation>
    <scope>NUCLEOTIDE SEQUENCE [LARGE SCALE GENOMIC DNA]</scope>
    <source>
        <strain evidence="2">JCM 12389</strain>
    </source>
</reference>
<protein>
    <submittedName>
        <fullName evidence="1">Cof-type HAD-IIB family hydrolase</fullName>
    </submittedName>
</protein>
<dbReference type="Gene3D" id="3.40.50.1000">
    <property type="entry name" value="HAD superfamily/HAD-like"/>
    <property type="match status" value="1"/>
</dbReference>
<dbReference type="RefSeq" id="WP_343842944.1">
    <property type="nucleotide sequence ID" value="NZ_BAAADO010000007.1"/>
</dbReference>
<dbReference type="SFLD" id="SFLDG01140">
    <property type="entry name" value="C2.B:_Phosphomannomutase_and_P"/>
    <property type="match status" value="1"/>
</dbReference>
<dbReference type="PANTHER" id="PTHR10000:SF25">
    <property type="entry name" value="PHOSPHATASE YKRA-RELATED"/>
    <property type="match status" value="1"/>
</dbReference>
<dbReference type="Pfam" id="PF08282">
    <property type="entry name" value="Hydrolase_3"/>
    <property type="match status" value="1"/>
</dbReference>